<evidence type="ECO:0000313" key="9">
    <source>
        <dbReference type="Proteomes" id="UP001189429"/>
    </source>
</evidence>
<dbReference type="PANTHER" id="PTHR10037:SF62">
    <property type="entry name" value="SODIUM CHANNEL PROTEIN 60E"/>
    <property type="match status" value="1"/>
</dbReference>
<sequence length="888" mass="95478">MPRRMPGDPWRPEPMHVLMLPGAAFEDTAPDVPVGAMSPCSSSSSIGEWAVGRAHARDTDAAADAGMDGPLTRASLRLELQRFVHGPLLAHLKAATGDLLRACGAEAQAQGSMPPRVAASRAPQLEHCRRAASLPAPGRAQSPGERSSAFLMSPGRIAPNGRVSRRPVTPDSPDSPAPVLAMARRASDGDANPGHGKGKGAVERRSSFLMSPRKSGPSGRVARRPVTPDSPAPELAPARRRVSDGDAIPGLGLGGGVAALPQAQGPPSPRAAAGPAPPSPEVGVRASRLRAAAARPPSKEHVARQDCAPAPEAAESGGRGIAFSDGTRPPAQRPRSSGPLRSGRWLGVPKPPVAMKSLSGMRGKDILESGRFETFMGIVIALNAALIGFEVDWQARRETQEMPQMFGSTALYRFMDLTFFVIFLAELMLKLYVHRVQFLTRREVSVLWNWFDFLIVLMQVLEEAFTLLTGFFRSDVDLSSVRLLRVVRVLKVLRIIRFIDMFAELRRIVTSIMGSLKSLGWTIAWCLSNAHRIPLLLLLTMALLFLLMYIVGIFFVQQITTHMADLTEEALNERELRMRNYFGSLPDAWMSLWKAISGGIDWDVLAEPLEKELGLLLGWAFAAYIAFSLLAVMNVVTGHSGKVHVQERWTWENREKAPRQEARGAEDREKLDATPEEAPQSAMGAASELGSKWPVACRGEDSLIEERIIALFSSTDKLSLVHRGGRALITLKEIQARLEDPQFERDWKAINVSRSEAEYIFELLDVTGCGEIGVEDFVAACIRLHGGAKSIDVLTVMQEKSAQQQEAGGGVCLDARAGRQRAPCARGAAAARRRPGGAAAGPTAGRVGGGGGGLPQPRQAGAAAALGGESGAVGAAEEQRRPLPRDAG</sequence>
<feature type="compositionally biased region" description="Basic and acidic residues" evidence="5">
    <location>
        <begin position="654"/>
        <end position="673"/>
    </location>
</feature>
<feature type="transmembrane region" description="Helical" evidence="6">
    <location>
        <begin position="535"/>
        <end position="556"/>
    </location>
</feature>
<dbReference type="InterPro" id="IPR002048">
    <property type="entry name" value="EF_hand_dom"/>
</dbReference>
<evidence type="ECO:0000313" key="8">
    <source>
        <dbReference type="EMBL" id="CAK0837590.1"/>
    </source>
</evidence>
<feature type="region of interest" description="Disordered" evidence="5">
    <location>
        <begin position="133"/>
        <end position="345"/>
    </location>
</feature>
<feature type="transmembrane region" description="Helical" evidence="6">
    <location>
        <begin position="508"/>
        <end position="528"/>
    </location>
</feature>
<accession>A0ABN9SYA7</accession>
<organism evidence="8 9">
    <name type="scientific">Prorocentrum cordatum</name>
    <dbReference type="NCBI Taxonomy" id="2364126"/>
    <lineage>
        <taxon>Eukaryota</taxon>
        <taxon>Sar</taxon>
        <taxon>Alveolata</taxon>
        <taxon>Dinophyceae</taxon>
        <taxon>Prorocentrales</taxon>
        <taxon>Prorocentraceae</taxon>
        <taxon>Prorocentrum</taxon>
    </lineage>
</organism>
<dbReference type="EMBL" id="CAUYUJ010014164">
    <property type="protein sequence ID" value="CAK0837590.1"/>
    <property type="molecule type" value="Genomic_DNA"/>
</dbReference>
<evidence type="ECO:0000256" key="2">
    <source>
        <dbReference type="ARBA" id="ARBA00022692"/>
    </source>
</evidence>
<feature type="transmembrane region" description="Helical" evidence="6">
    <location>
        <begin position="411"/>
        <end position="429"/>
    </location>
</feature>
<dbReference type="PROSITE" id="PS50222">
    <property type="entry name" value="EF_HAND_2"/>
    <property type="match status" value="1"/>
</dbReference>
<keyword evidence="3 6" id="KW-1133">Transmembrane helix</keyword>
<keyword evidence="2 6" id="KW-0812">Transmembrane</keyword>
<dbReference type="SUPFAM" id="SSF81324">
    <property type="entry name" value="Voltage-gated potassium channels"/>
    <property type="match status" value="1"/>
</dbReference>
<evidence type="ECO:0000256" key="3">
    <source>
        <dbReference type="ARBA" id="ARBA00022989"/>
    </source>
</evidence>
<dbReference type="InterPro" id="IPR027359">
    <property type="entry name" value="Volt_channel_dom_sf"/>
</dbReference>
<feature type="domain" description="EF-hand" evidence="7">
    <location>
        <begin position="752"/>
        <end position="787"/>
    </location>
</feature>
<dbReference type="Gene3D" id="1.20.120.350">
    <property type="entry name" value="Voltage-gated potassium channels. Chain C"/>
    <property type="match status" value="1"/>
</dbReference>
<name>A0ABN9SYA7_9DINO</name>
<feature type="compositionally biased region" description="Low complexity" evidence="5">
    <location>
        <begin position="285"/>
        <end position="295"/>
    </location>
</feature>
<feature type="compositionally biased region" description="Low complexity" evidence="5">
    <location>
        <begin position="333"/>
        <end position="345"/>
    </location>
</feature>
<dbReference type="InterPro" id="IPR043203">
    <property type="entry name" value="VGCC_Ca_Na"/>
</dbReference>
<dbReference type="Gene3D" id="1.10.287.70">
    <property type="match status" value="1"/>
</dbReference>
<dbReference type="Proteomes" id="UP001189429">
    <property type="component" value="Unassembled WGS sequence"/>
</dbReference>
<evidence type="ECO:0000256" key="1">
    <source>
        <dbReference type="ARBA" id="ARBA00004141"/>
    </source>
</evidence>
<feature type="region of interest" description="Disordered" evidence="5">
    <location>
        <begin position="824"/>
        <end position="888"/>
    </location>
</feature>
<feature type="compositionally biased region" description="Pro residues" evidence="5">
    <location>
        <begin position="264"/>
        <end position="280"/>
    </location>
</feature>
<keyword evidence="9" id="KW-1185">Reference proteome</keyword>
<feature type="transmembrane region" description="Helical" evidence="6">
    <location>
        <begin position="616"/>
        <end position="636"/>
    </location>
</feature>
<feature type="compositionally biased region" description="Basic and acidic residues" evidence="5">
    <location>
        <begin position="877"/>
        <end position="888"/>
    </location>
</feature>
<feature type="compositionally biased region" description="Low complexity" evidence="5">
    <location>
        <begin position="855"/>
        <end position="876"/>
    </location>
</feature>
<evidence type="ECO:0000256" key="6">
    <source>
        <dbReference type="SAM" id="Phobius"/>
    </source>
</evidence>
<evidence type="ECO:0000256" key="5">
    <source>
        <dbReference type="SAM" id="MobiDB-lite"/>
    </source>
</evidence>
<proteinExistence type="predicted"/>
<feature type="compositionally biased region" description="Low complexity" evidence="5">
    <location>
        <begin position="824"/>
        <end position="845"/>
    </location>
</feature>
<dbReference type="Pfam" id="PF00520">
    <property type="entry name" value="Ion_trans"/>
    <property type="match status" value="1"/>
</dbReference>
<keyword evidence="4 6" id="KW-0472">Membrane</keyword>
<reference evidence="8" key="1">
    <citation type="submission" date="2023-10" db="EMBL/GenBank/DDBJ databases">
        <authorList>
            <person name="Chen Y."/>
            <person name="Shah S."/>
            <person name="Dougan E. K."/>
            <person name="Thang M."/>
            <person name="Chan C."/>
        </authorList>
    </citation>
    <scope>NUCLEOTIDE SEQUENCE [LARGE SCALE GENOMIC DNA]</scope>
</reference>
<gene>
    <name evidence="8" type="ORF">PCOR1329_LOCUS33736</name>
</gene>
<feature type="region of interest" description="Disordered" evidence="5">
    <location>
        <begin position="654"/>
        <end position="687"/>
    </location>
</feature>
<feature type="transmembrane region" description="Helical" evidence="6">
    <location>
        <begin position="450"/>
        <end position="472"/>
    </location>
</feature>
<evidence type="ECO:0000259" key="7">
    <source>
        <dbReference type="PROSITE" id="PS50222"/>
    </source>
</evidence>
<evidence type="ECO:0000256" key="4">
    <source>
        <dbReference type="ARBA" id="ARBA00023136"/>
    </source>
</evidence>
<dbReference type="PANTHER" id="PTHR10037">
    <property type="entry name" value="VOLTAGE-GATED CATION CHANNEL CALCIUM AND SODIUM"/>
    <property type="match status" value="1"/>
</dbReference>
<comment type="subcellular location">
    <subcellularLocation>
        <location evidence="1">Membrane</location>
        <topology evidence="1">Multi-pass membrane protein</topology>
    </subcellularLocation>
</comment>
<dbReference type="InterPro" id="IPR005821">
    <property type="entry name" value="Ion_trans_dom"/>
</dbReference>
<protein>
    <recommendedName>
        <fullName evidence="7">EF-hand domain-containing protein</fullName>
    </recommendedName>
</protein>
<comment type="caution">
    <text evidence="8">The sequence shown here is derived from an EMBL/GenBank/DDBJ whole genome shotgun (WGS) entry which is preliminary data.</text>
</comment>